<evidence type="ECO:0000256" key="6">
    <source>
        <dbReference type="ARBA" id="ARBA00022692"/>
    </source>
</evidence>
<accession>A0ABS1FFB9</accession>
<dbReference type="InterPro" id="IPR035906">
    <property type="entry name" value="MetI-like_sf"/>
</dbReference>
<dbReference type="NCBIfam" id="TIGR01726">
    <property type="entry name" value="HEQRo_perm_3TM"/>
    <property type="match status" value="1"/>
</dbReference>
<evidence type="ECO:0000256" key="3">
    <source>
        <dbReference type="ARBA" id="ARBA00022448"/>
    </source>
</evidence>
<evidence type="ECO:0000256" key="7">
    <source>
        <dbReference type="ARBA" id="ARBA00022989"/>
    </source>
</evidence>
<evidence type="ECO:0000256" key="2">
    <source>
        <dbReference type="ARBA" id="ARBA00010072"/>
    </source>
</evidence>
<dbReference type="EMBL" id="JAENHM010000078">
    <property type="protein sequence ID" value="MBK1842100.1"/>
    <property type="molecule type" value="Genomic_DNA"/>
</dbReference>
<dbReference type="PROSITE" id="PS50928">
    <property type="entry name" value="ABC_TM1"/>
    <property type="match status" value="1"/>
</dbReference>
<evidence type="ECO:0000256" key="4">
    <source>
        <dbReference type="ARBA" id="ARBA00022475"/>
    </source>
</evidence>
<dbReference type="PANTHER" id="PTHR30614:SF10">
    <property type="entry name" value="ARGININE ABC TRANSPORTER PERMEASE PROTEIN ARTM"/>
    <property type="match status" value="1"/>
</dbReference>
<dbReference type="SUPFAM" id="SSF161098">
    <property type="entry name" value="MetI-like"/>
    <property type="match status" value="1"/>
</dbReference>
<name>A0ABS1FFB9_9PROT</name>
<dbReference type="Gene3D" id="1.10.3720.10">
    <property type="entry name" value="MetI-like"/>
    <property type="match status" value="1"/>
</dbReference>
<keyword evidence="8 9" id="KW-0472">Membrane</keyword>
<keyword evidence="4" id="KW-1003">Cell membrane</keyword>
<keyword evidence="6 9" id="KW-0812">Transmembrane</keyword>
<evidence type="ECO:0000313" key="11">
    <source>
        <dbReference type="EMBL" id="MBK1842100.1"/>
    </source>
</evidence>
<dbReference type="CDD" id="cd06261">
    <property type="entry name" value="TM_PBP2"/>
    <property type="match status" value="1"/>
</dbReference>
<dbReference type="Proteomes" id="UP000652760">
    <property type="component" value="Unassembled WGS sequence"/>
</dbReference>
<comment type="subcellular location">
    <subcellularLocation>
        <location evidence="1">Cell inner membrane</location>
        <topology evidence="1">Multi-pass membrane protein</topology>
    </subcellularLocation>
    <subcellularLocation>
        <location evidence="9">Cell membrane</location>
        <topology evidence="9">Multi-pass membrane protein</topology>
    </subcellularLocation>
</comment>
<evidence type="ECO:0000256" key="9">
    <source>
        <dbReference type="RuleBase" id="RU363032"/>
    </source>
</evidence>
<feature type="domain" description="ABC transmembrane type-1" evidence="10">
    <location>
        <begin position="59"/>
        <end position="260"/>
    </location>
</feature>
<proteinExistence type="inferred from homology"/>
<evidence type="ECO:0000256" key="8">
    <source>
        <dbReference type="ARBA" id="ARBA00023136"/>
    </source>
</evidence>
<sequence>MLDDHTSAVVHEPSHRLMSLATPQALVKPALLVLFLALIGYYGEWNWIADYWRLLLHGIAVTLALLVSSSIIGFVLALLLGVFQVTGPRTLAWPAQAFCTIIRGTPLLLQLWMLYFGLGAVFAQYPEIRSSFVWPYLREAWPYALAALVFSFAGYVGEVMRGAFAGVPKGELEAARAFGMSRRKMFLRIWLPRAVQRVLPVLTGEVILQLKSTPLVATVTMTDVFAVVAKVRQDTYLTYEPLILLALIYVVLTAILARLLRLCEARVTGN</sequence>
<reference evidence="12" key="1">
    <citation type="submission" date="2021-01" db="EMBL/GenBank/DDBJ databases">
        <title>Genome public.</title>
        <authorList>
            <person name="Liu C."/>
            <person name="Sun Q."/>
        </authorList>
    </citation>
    <scope>NUCLEOTIDE SEQUENCE [LARGE SCALE GENOMIC DNA]</scope>
    <source>
        <strain evidence="12">YIM B02556</strain>
    </source>
</reference>
<keyword evidence="5" id="KW-0997">Cell inner membrane</keyword>
<evidence type="ECO:0000313" key="12">
    <source>
        <dbReference type="Proteomes" id="UP000652760"/>
    </source>
</evidence>
<feature type="transmembrane region" description="Helical" evidence="9">
    <location>
        <begin position="242"/>
        <end position="260"/>
    </location>
</feature>
<comment type="similarity">
    <text evidence="2">Belongs to the binding-protein-dependent transport system permease family. HisMQ subfamily.</text>
</comment>
<dbReference type="InterPro" id="IPR000515">
    <property type="entry name" value="MetI-like"/>
</dbReference>
<evidence type="ECO:0000256" key="1">
    <source>
        <dbReference type="ARBA" id="ARBA00004429"/>
    </source>
</evidence>
<feature type="transmembrane region" description="Helical" evidence="9">
    <location>
        <begin position="55"/>
        <end position="83"/>
    </location>
</feature>
<keyword evidence="7 9" id="KW-1133">Transmembrane helix</keyword>
<feature type="transmembrane region" description="Helical" evidence="9">
    <location>
        <begin position="143"/>
        <end position="164"/>
    </location>
</feature>
<feature type="transmembrane region" description="Helical" evidence="9">
    <location>
        <begin position="25"/>
        <end position="43"/>
    </location>
</feature>
<feature type="transmembrane region" description="Helical" evidence="9">
    <location>
        <begin position="104"/>
        <end position="123"/>
    </location>
</feature>
<dbReference type="InterPro" id="IPR043429">
    <property type="entry name" value="ArtM/GltK/GlnP/TcyL/YhdX-like"/>
</dbReference>
<comment type="caution">
    <text evidence="11">The sequence shown here is derived from an EMBL/GenBank/DDBJ whole genome shotgun (WGS) entry which is preliminary data.</text>
</comment>
<dbReference type="InterPro" id="IPR010065">
    <property type="entry name" value="AA_ABC_transptr_permease_3TM"/>
</dbReference>
<keyword evidence="3 9" id="KW-0813">Transport</keyword>
<dbReference type="Pfam" id="PF00528">
    <property type="entry name" value="BPD_transp_1"/>
    <property type="match status" value="1"/>
</dbReference>
<organism evidence="11 12">
    <name type="scientific">Azospirillum endophyticum</name>
    <dbReference type="NCBI Taxonomy" id="2800326"/>
    <lineage>
        <taxon>Bacteria</taxon>
        <taxon>Pseudomonadati</taxon>
        <taxon>Pseudomonadota</taxon>
        <taxon>Alphaproteobacteria</taxon>
        <taxon>Rhodospirillales</taxon>
        <taxon>Azospirillaceae</taxon>
        <taxon>Azospirillum</taxon>
    </lineage>
</organism>
<gene>
    <name evidence="11" type="ORF">JHL17_32355</name>
</gene>
<protein>
    <submittedName>
        <fullName evidence="11">ABC transporter permease</fullName>
    </submittedName>
</protein>
<dbReference type="PANTHER" id="PTHR30614">
    <property type="entry name" value="MEMBRANE COMPONENT OF AMINO ACID ABC TRANSPORTER"/>
    <property type="match status" value="1"/>
</dbReference>
<keyword evidence="12" id="KW-1185">Reference proteome</keyword>
<evidence type="ECO:0000256" key="5">
    <source>
        <dbReference type="ARBA" id="ARBA00022519"/>
    </source>
</evidence>
<dbReference type="RefSeq" id="WP_200198777.1">
    <property type="nucleotide sequence ID" value="NZ_JAENHM010000078.1"/>
</dbReference>
<evidence type="ECO:0000259" key="10">
    <source>
        <dbReference type="PROSITE" id="PS50928"/>
    </source>
</evidence>